<name>A0A0D0CQ35_9AGAR</name>
<evidence type="ECO:0000313" key="3">
    <source>
        <dbReference type="Proteomes" id="UP000053593"/>
    </source>
</evidence>
<dbReference type="Proteomes" id="UP000053593">
    <property type="component" value="Unassembled WGS sequence"/>
</dbReference>
<sequence>MFYSFLGVPQNLQVSQFPSRQDLRPRISQGTDNANMLEVQNSIPQPSHGGGVTSTASASHGSVLYHNFPSVHINDHPALPVPVSSIECRIIEEGKICSERLTMENYKEHFAQEHNKDNSLECRWNGCGTKLAARHRLFTHRETHDELGVIRLKFFCEFPRCEAGPFAREDILTRHKKVKHFRRG</sequence>
<dbReference type="PROSITE" id="PS00028">
    <property type="entry name" value="ZINC_FINGER_C2H2_1"/>
    <property type="match status" value="1"/>
</dbReference>
<proteinExistence type="predicted"/>
<gene>
    <name evidence="2" type="ORF">GYMLUDRAFT_588775</name>
</gene>
<evidence type="ECO:0000313" key="2">
    <source>
        <dbReference type="EMBL" id="KIK61097.1"/>
    </source>
</evidence>
<protein>
    <recommendedName>
        <fullName evidence="1">C2H2-type domain-containing protein</fullName>
    </recommendedName>
</protein>
<dbReference type="AlphaFoldDB" id="A0A0D0CQ35"/>
<accession>A0A0D0CQ35</accession>
<feature type="domain" description="C2H2-type" evidence="1">
    <location>
        <begin position="122"/>
        <end position="144"/>
    </location>
</feature>
<keyword evidence="3" id="KW-1185">Reference proteome</keyword>
<dbReference type="InterPro" id="IPR013087">
    <property type="entry name" value="Znf_C2H2_type"/>
</dbReference>
<dbReference type="EMBL" id="KN834772">
    <property type="protein sequence ID" value="KIK61097.1"/>
    <property type="molecule type" value="Genomic_DNA"/>
</dbReference>
<dbReference type="OrthoDB" id="8117402at2759"/>
<organism evidence="2 3">
    <name type="scientific">Collybiopsis luxurians FD-317 M1</name>
    <dbReference type="NCBI Taxonomy" id="944289"/>
    <lineage>
        <taxon>Eukaryota</taxon>
        <taxon>Fungi</taxon>
        <taxon>Dikarya</taxon>
        <taxon>Basidiomycota</taxon>
        <taxon>Agaricomycotina</taxon>
        <taxon>Agaricomycetes</taxon>
        <taxon>Agaricomycetidae</taxon>
        <taxon>Agaricales</taxon>
        <taxon>Marasmiineae</taxon>
        <taxon>Omphalotaceae</taxon>
        <taxon>Collybiopsis</taxon>
        <taxon>Collybiopsis luxurians</taxon>
    </lineage>
</organism>
<evidence type="ECO:0000259" key="1">
    <source>
        <dbReference type="PROSITE" id="PS00028"/>
    </source>
</evidence>
<dbReference type="HOGENOM" id="CLU_1468311_0_0_1"/>
<reference evidence="2 3" key="1">
    <citation type="submission" date="2014-04" db="EMBL/GenBank/DDBJ databases">
        <title>Evolutionary Origins and Diversification of the Mycorrhizal Mutualists.</title>
        <authorList>
            <consortium name="DOE Joint Genome Institute"/>
            <consortium name="Mycorrhizal Genomics Consortium"/>
            <person name="Kohler A."/>
            <person name="Kuo A."/>
            <person name="Nagy L.G."/>
            <person name="Floudas D."/>
            <person name="Copeland A."/>
            <person name="Barry K.W."/>
            <person name="Cichocki N."/>
            <person name="Veneault-Fourrey C."/>
            <person name="LaButti K."/>
            <person name="Lindquist E.A."/>
            <person name="Lipzen A."/>
            <person name="Lundell T."/>
            <person name="Morin E."/>
            <person name="Murat C."/>
            <person name="Riley R."/>
            <person name="Ohm R."/>
            <person name="Sun H."/>
            <person name="Tunlid A."/>
            <person name="Henrissat B."/>
            <person name="Grigoriev I.V."/>
            <person name="Hibbett D.S."/>
            <person name="Martin F."/>
        </authorList>
    </citation>
    <scope>NUCLEOTIDE SEQUENCE [LARGE SCALE GENOMIC DNA]</scope>
    <source>
        <strain evidence="2 3">FD-317 M1</strain>
    </source>
</reference>